<dbReference type="Proteomes" id="UP000299102">
    <property type="component" value="Unassembled WGS sequence"/>
</dbReference>
<dbReference type="EMBL" id="BGZK01000913">
    <property type="protein sequence ID" value="GBP64911.1"/>
    <property type="molecule type" value="Genomic_DNA"/>
</dbReference>
<organism evidence="2 3">
    <name type="scientific">Eumeta variegata</name>
    <name type="common">Bagworm moth</name>
    <name type="synonym">Eumeta japonica</name>
    <dbReference type="NCBI Taxonomy" id="151549"/>
    <lineage>
        <taxon>Eukaryota</taxon>
        <taxon>Metazoa</taxon>
        <taxon>Ecdysozoa</taxon>
        <taxon>Arthropoda</taxon>
        <taxon>Hexapoda</taxon>
        <taxon>Insecta</taxon>
        <taxon>Pterygota</taxon>
        <taxon>Neoptera</taxon>
        <taxon>Endopterygota</taxon>
        <taxon>Lepidoptera</taxon>
        <taxon>Glossata</taxon>
        <taxon>Ditrysia</taxon>
        <taxon>Tineoidea</taxon>
        <taxon>Psychidae</taxon>
        <taxon>Oiketicinae</taxon>
        <taxon>Eumeta</taxon>
    </lineage>
</organism>
<evidence type="ECO:0000313" key="3">
    <source>
        <dbReference type="Proteomes" id="UP000299102"/>
    </source>
</evidence>
<reference evidence="2 3" key="1">
    <citation type="journal article" date="2019" name="Commun. Biol.">
        <title>The bagworm genome reveals a unique fibroin gene that provides high tensile strength.</title>
        <authorList>
            <person name="Kono N."/>
            <person name="Nakamura H."/>
            <person name="Ohtoshi R."/>
            <person name="Tomita M."/>
            <person name="Numata K."/>
            <person name="Arakawa K."/>
        </authorList>
    </citation>
    <scope>NUCLEOTIDE SEQUENCE [LARGE SCALE GENOMIC DNA]</scope>
</reference>
<sequence>MSEDACVRVLGRLINAGLPTAAPGATDAAKSKRKYRLQLPVRANERVRADDARPSCTLISQSDPGGPRGSTGDSTGVYVERIKKWRFTIVSGGA</sequence>
<feature type="region of interest" description="Disordered" evidence="1">
    <location>
        <begin position="48"/>
        <end position="75"/>
    </location>
</feature>
<comment type="caution">
    <text evidence="2">The sequence shown here is derived from an EMBL/GenBank/DDBJ whole genome shotgun (WGS) entry which is preliminary data.</text>
</comment>
<keyword evidence="3" id="KW-1185">Reference proteome</keyword>
<evidence type="ECO:0000313" key="2">
    <source>
        <dbReference type="EMBL" id="GBP64911.1"/>
    </source>
</evidence>
<name>A0A4C1XMB7_EUMVA</name>
<dbReference type="AlphaFoldDB" id="A0A4C1XMB7"/>
<gene>
    <name evidence="2" type="ORF">EVAR_49204_1</name>
</gene>
<accession>A0A4C1XMB7</accession>
<evidence type="ECO:0000256" key="1">
    <source>
        <dbReference type="SAM" id="MobiDB-lite"/>
    </source>
</evidence>
<proteinExistence type="predicted"/>
<protein>
    <submittedName>
        <fullName evidence="2">Uncharacterized protein</fullName>
    </submittedName>
</protein>